<proteinExistence type="predicted"/>
<gene>
    <name evidence="1" type="ORF">SAMN05421818_11936</name>
</gene>
<reference evidence="2" key="1">
    <citation type="submission" date="2016-10" db="EMBL/GenBank/DDBJ databases">
        <authorList>
            <person name="Varghese N."/>
            <person name="Submissions S."/>
        </authorList>
    </citation>
    <scope>NUCLEOTIDE SEQUENCE [LARGE SCALE GENOMIC DNA]</scope>
    <source>
        <strain evidence="2">DSM 23313</strain>
    </source>
</reference>
<dbReference type="AlphaFoldDB" id="A0A1G8FUK8"/>
<dbReference type="EMBL" id="FNDQ01000019">
    <property type="protein sequence ID" value="SDH85822.1"/>
    <property type="molecule type" value="Genomic_DNA"/>
</dbReference>
<evidence type="ECO:0000313" key="1">
    <source>
        <dbReference type="EMBL" id="SDH85822.1"/>
    </source>
</evidence>
<organism evidence="1 2">
    <name type="scientific">Myroides phaeus</name>
    <dbReference type="NCBI Taxonomy" id="702745"/>
    <lineage>
        <taxon>Bacteria</taxon>
        <taxon>Pseudomonadati</taxon>
        <taxon>Bacteroidota</taxon>
        <taxon>Flavobacteriia</taxon>
        <taxon>Flavobacteriales</taxon>
        <taxon>Flavobacteriaceae</taxon>
        <taxon>Myroides</taxon>
    </lineage>
</organism>
<sequence>MSELKASKYNDPKKRINSAILKFVLLIRMEEIFSITM</sequence>
<accession>A0A1G8FUK8</accession>
<name>A0A1G8FUK8_9FLAO</name>
<dbReference type="Proteomes" id="UP000243588">
    <property type="component" value="Unassembled WGS sequence"/>
</dbReference>
<protein>
    <submittedName>
        <fullName evidence="1">Uncharacterized protein</fullName>
    </submittedName>
</protein>
<keyword evidence="2" id="KW-1185">Reference proteome</keyword>
<evidence type="ECO:0000313" key="2">
    <source>
        <dbReference type="Proteomes" id="UP000243588"/>
    </source>
</evidence>